<evidence type="ECO:0000256" key="6">
    <source>
        <dbReference type="ARBA" id="ARBA00023136"/>
    </source>
</evidence>
<evidence type="ECO:0000256" key="3">
    <source>
        <dbReference type="ARBA" id="ARBA00022679"/>
    </source>
</evidence>
<dbReference type="InterPro" id="IPR058130">
    <property type="entry name" value="PEA_transf_C"/>
</dbReference>
<name>A0A1X0WBA0_9GAMM</name>
<dbReference type="STRING" id="1646377.BS640_18500"/>
<dbReference type="Gene3D" id="3.40.720.10">
    <property type="entry name" value="Alkaline Phosphatase, subunit A"/>
    <property type="match status" value="1"/>
</dbReference>
<dbReference type="InterPro" id="IPR000917">
    <property type="entry name" value="Sulfatase_N"/>
</dbReference>
<protein>
    <recommendedName>
        <fullName evidence="9">Sulfatase N-terminal domain-containing protein</fullName>
    </recommendedName>
</protein>
<dbReference type="SUPFAM" id="SSF53649">
    <property type="entry name" value="Alkaline phosphatase-like"/>
    <property type="match status" value="1"/>
</dbReference>
<dbReference type="PANTHER" id="PTHR30443:SF4">
    <property type="entry name" value="PHOSPHOETHANOLAMINE TRANSFERASE OPGE-RELATED"/>
    <property type="match status" value="1"/>
</dbReference>
<evidence type="ECO:0000313" key="11">
    <source>
        <dbReference type="Proteomes" id="UP000192536"/>
    </source>
</evidence>
<keyword evidence="2" id="KW-1003">Cell membrane</keyword>
<keyword evidence="11" id="KW-1185">Reference proteome</keyword>
<evidence type="ECO:0000256" key="2">
    <source>
        <dbReference type="ARBA" id="ARBA00022475"/>
    </source>
</evidence>
<dbReference type="InterPro" id="IPR017850">
    <property type="entry name" value="Alkaline_phosphatase_core_sf"/>
</dbReference>
<organism evidence="10 11">
    <name type="scientific">Rouxiella badensis</name>
    <dbReference type="NCBI Taxonomy" id="1646377"/>
    <lineage>
        <taxon>Bacteria</taxon>
        <taxon>Pseudomonadati</taxon>
        <taxon>Pseudomonadota</taxon>
        <taxon>Gammaproteobacteria</taxon>
        <taxon>Enterobacterales</taxon>
        <taxon>Yersiniaceae</taxon>
        <taxon>Rouxiella</taxon>
    </lineage>
</organism>
<keyword evidence="6 8" id="KW-0472">Membrane</keyword>
<dbReference type="EMBL" id="MRWE01000037">
    <property type="protein sequence ID" value="ORJ23995.1"/>
    <property type="molecule type" value="Genomic_DNA"/>
</dbReference>
<keyword evidence="5 8" id="KW-1133">Transmembrane helix</keyword>
<dbReference type="GO" id="GO:0009244">
    <property type="term" value="P:lipopolysaccharide core region biosynthetic process"/>
    <property type="evidence" value="ECO:0007669"/>
    <property type="project" value="TreeGrafter"/>
</dbReference>
<evidence type="ECO:0000256" key="4">
    <source>
        <dbReference type="ARBA" id="ARBA00022692"/>
    </source>
</evidence>
<dbReference type="Pfam" id="PF00884">
    <property type="entry name" value="Sulfatase"/>
    <property type="match status" value="1"/>
</dbReference>
<gene>
    <name evidence="10" type="ORF">BS640_18500</name>
</gene>
<feature type="transmembrane region" description="Helical" evidence="8">
    <location>
        <begin position="139"/>
        <end position="157"/>
    </location>
</feature>
<comment type="caution">
    <text evidence="10">The sequence shown here is derived from an EMBL/GenBank/DDBJ whole genome shotgun (WGS) entry which is preliminary data.</text>
</comment>
<dbReference type="GO" id="GO:0016776">
    <property type="term" value="F:phosphotransferase activity, phosphate group as acceptor"/>
    <property type="evidence" value="ECO:0007669"/>
    <property type="project" value="TreeGrafter"/>
</dbReference>
<dbReference type="InterPro" id="IPR040423">
    <property type="entry name" value="PEA_transferase"/>
</dbReference>
<dbReference type="Proteomes" id="UP000192536">
    <property type="component" value="Unassembled WGS sequence"/>
</dbReference>
<sequence length="520" mass="58167">MNLIGLILINNSSLNIKVKFGVLFLFCLISCLSFGYPFKIMHVITLFLIMLTVSSFSSFLYKLLIAIIFIISSFYLPVALSFGPVDFNTLLSVKYSNVSEGIMLIKTIPGFYFSLPLVTLAMTIFIFDIKVDKLNFRPIIITYLFISLVSTPVRLYINEGRVKVFSTGIPVVRFVTDVLENYRQVDEETALMQQSLTTPDVWAPERTLTNYQNYIIIIGESVRSDYLNAYGFPIGNTPFMSSAPGVLFTHYISAASSTQTSLKNSLSLRRGLYVELNNNIITLANKAGFTTFWYSNQGSLGPHDTSVSSFAKRANLFNFMQKGKSSDGVGSGDFDLLGGVASVMKKNKPAKLIVLHLMGSHPLACDRTKGKYQEFSQSKEISCYIQSIRETDELLSRVVELAKESGQSWSMMYFADHGLAFKGPDTDNARLQHGDKLKQNYTVPMFMTSSDSKRREVNSYPRSAINFLSLFAQWTGIKDKLIGTGCNMLADVPCDNQDRVIQFTQEQVLFSSLGEDTPAH</sequence>
<comment type="similarity">
    <text evidence="7">Belongs to the phosphoethanolamine transferase family.</text>
</comment>
<evidence type="ECO:0000256" key="7">
    <source>
        <dbReference type="ARBA" id="ARBA00038481"/>
    </source>
</evidence>
<evidence type="ECO:0000313" key="10">
    <source>
        <dbReference type="EMBL" id="ORJ23995.1"/>
    </source>
</evidence>
<accession>A0A1X0WBA0</accession>
<dbReference type="AlphaFoldDB" id="A0A1X0WBA0"/>
<keyword evidence="4 8" id="KW-0812">Transmembrane</keyword>
<dbReference type="GO" id="GO:0005886">
    <property type="term" value="C:plasma membrane"/>
    <property type="evidence" value="ECO:0007669"/>
    <property type="project" value="UniProtKB-SubCell"/>
</dbReference>
<feature type="transmembrane region" description="Helical" evidence="8">
    <location>
        <begin position="102"/>
        <end position="127"/>
    </location>
</feature>
<evidence type="ECO:0000256" key="5">
    <source>
        <dbReference type="ARBA" id="ARBA00022989"/>
    </source>
</evidence>
<evidence type="ECO:0000259" key="9">
    <source>
        <dbReference type="Pfam" id="PF00884"/>
    </source>
</evidence>
<reference evidence="10 11" key="1">
    <citation type="journal article" date="2017" name="Int. J. Syst. Evol. Microbiol.">
        <title>Rouxiella badensis sp. nov. and Rouxiella silvae sp. nov. isolated from peat bog soil in Germany and emendation of the genus description.</title>
        <authorList>
            <person name="Le Fleche-Mateos A."/>
            <person name="Kugler J.H."/>
            <person name="Hansen S.H."/>
            <person name="Syldatk C."/>
            <person name="Hausmann R."/>
            <person name="Lomprez F."/>
            <person name="Vandenbogaert M."/>
            <person name="Manuguerra J.C."/>
            <person name="Grimont P.A."/>
        </authorList>
    </citation>
    <scope>NUCLEOTIDE SEQUENCE [LARGE SCALE GENOMIC DNA]</scope>
    <source>
        <strain evidence="10 11">DSM 100043</strain>
    </source>
</reference>
<evidence type="ECO:0000256" key="8">
    <source>
        <dbReference type="SAM" id="Phobius"/>
    </source>
</evidence>
<proteinExistence type="inferred from homology"/>
<keyword evidence="3" id="KW-0808">Transferase</keyword>
<comment type="subcellular location">
    <subcellularLocation>
        <location evidence="1">Cell membrane</location>
        <topology evidence="1">Multi-pass membrane protein</topology>
    </subcellularLocation>
</comment>
<dbReference type="PANTHER" id="PTHR30443">
    <property type="entry name" value="INNER MEMBRANE PROTEIN"/>
    <property type="match status" value="1"/>
</dbReference>
<feature type="transmembrane region" description="Helical" evidence="8">
    <location>
        <begin position="20"/>
        <end position="38"/>
    </location>
</feature>
<feature type="domain" description="Sulfatase N-terminal" evidence="9">
    <location>
        <begin position="212"/>
        <end position="477"/>
    </location>
</feature>
<evidence type="ECO:0000256" key="1">
    <source>
        <dbReference type="ARBA" id="ARBA00004651"/>
    </source>
</evidence>
<dbReference type="CDD" id="cd16017">
    <property type="entry name" value="LptA"/>
    <property type="match status" value="1"/>
</dbReference>
<feature type="transmembrane region" description="Helical" evidence="8">
    <location>
        <begin position="59"/>
        <end position="82"/>
    </location>
</feature>